<sequence>MQKSINIFSAILLNLFNLVSKSSCSMVYGEPDFPEELLK</sequence>
<proteinExistence type="predicted"/>
<accession>A0A1S8N6N1</accession>
<evidence type="ECO:0000313" key="1">
    <source>
        <dbReference type="EMBL" id="OOM11931.1"/>
    </source>
</evidence>
<organism evidence="1 2">
    <name type="scientific">Clostridium saccharobutylicum</name>
    <dbReference type="NCBI Taxonomy" id="169679"/>
    <lineage>
        <taxon>Bacteria</taxon>
        <taxon>Bacillati</taxon>
        <taxon>Bacillota</taxon>
        <taxon>Clostridia</taxon>
        <taxon>Eubacteriales</taxon>
        <taxon>Clostridiaceae</taxon>
        <taxon>Clostridium</taxon>
    </lineage>
</organism>
<evidence type="ECO:0000313" key="2">
    <source>
        <dbReference type="Proteomes" id="UP000191154"/>
    </source>
</evidence>
<evidence type="ECO:0008006" key="3">
    <source>
        <dbReference type="Google" id="ProtNLM"/>
    </source>
</evidence>
<dbReference type="InterPro" id="IPR009229">
    <property type="entry name" value="AgrD"/>
</dbReference>
<protein>
    <recommendedName>
        <fullName evidence="3">Cyclic lactone autoinducer peptide</fullName>
    </recommendedName>
</protein>
<gene>
    <name evidence="1" type="ORF">CLOSAC_23590</name>
</gene>
<dbReference type="RefSeq" id="WP_139355237.1">
    <property type="nucleotide sequence ID" value="NZ_LZYZ01000004.1"/>
</dbReference>
<dbReference type="NCBIfam" id="TIGR04223">
    <property type="entry name" value="quorum_AgrD"/>
    <property type="match status" value="1"/>
</dbReference>
<dbReference type="Proteomes" id="UP000191154">
    <property type="component" value="Unassembled WGS sequence"/>
</dbReference>
<reference evidence="1 2" key="1">
    <citation type="submission" date="2016-05" db="EMBL/GenBank/DDBJ databases">
        <title>Microbial solvent formation.</title>
        <authorList>
            <person name="Poehlein A."/>
            <person name="Montoya Solano J.D."/>
            <person name="Flitsch S."/>
            <person name="Krabben P."/>
            <person name="Duerre P."/>
            <person name="Daniel R."/>
        </authorList>
    </citation>
    <scope>NUCLEOTIDE SEQUENCE [LARGE SCALE GENOMIC DNA]</scope>
    <source>
        <strain evidence="1 2">L1-8</strain>
    </source>
</reference>
<name>A0A1S8N6N1_CLOSA</name>
<comment type="caution">
    <text evidence="1">The sequence shown here is derived from an EMBL/GenBank/DDBJ whole genome shotgun (WGS) entry which is preliminary data.</text>
</comment>
<dbReference type="AlphaFoldDB" id="A0A1S8N6N1"/>
<dbReference type="EMBL" id="LZYZ01000004">
    <property type="protein sequence ID" value="OOM11931.1"/>
    <property type="molecule type" value="Genomic_DNA"/>
</dbReference>